<dbReference type="FunFam" id="1.20.1060.10:FF:000001">
    <property type="entry name" value="DNA polymerase I"/>
    <property type="match status" value="1"/>
</dbReference>
<keyword evidence="13" id="KW-0378">Hydrolase</keyword>
<evidence type="ECO:0000256" key="12">
    <source>
        <dbReference type="NCBIfam" id="TIGR00593"/>
    </source>
</evidence>
<dbReference type="FunFam" id="1.10.150.20:FF:000002">
    <property type="entry name" value="DNA polymerase I"/>
    <property type="match status" value="1"/>
</dbReference>
<dbReference type="PANTHER" id="PTHR10133:SF27">
    <property type="entry name" value="DNA POLYMERASE NU"/>
    <property type="match status" value="1"/>
</dbReference>
<dbReference type="InterPro" id="IPR018320">
    <property type="entry name" value="DNA_polymerase_1"/>
</dbReference>
<evidence type="ECO:0000256" key="1">
    <source>
        <dbReference type="ARBA" id="ARBA00007705"/>
    </source>
</evidence>
<keyword evidence="8 13" id="KW-0239">DNA-directed DNA polymerase</keyword>
<evidence type="ECO:0000256" key="13">
    <source>
        <dbReference type="RuleBase" id="RU004460"/>
    </source>
</evidence>
<dbReference type="CDD" id="cd09898">
    <property type="entry name" value="H3TH_53EXO"/>
    <property type="match status" value="1"/>
</dbReference>
<dbReference type="Proteomes" id="UP000503820">
    <property type="component" value="Unassembled WGS sequence"/>
</dbReference>
<comment type="caution">
    <text evidence="17">The sequence shown here is derived from an EMBL/GenBank/DDBJ whole genome shotgun (WGS) entry which is preliminary data.</text>
</comment>
<evidence type="ECO:0000256" key="6">
    <source>
        <dbReference type="ARBA" id="ARBA00022705"/>
    </source>
</evidence>
<dbReference type="Gene3D" id="3.40.50.1010">
    <property type="entry name" value="5'-nuclease"/>
    <property type="match status" value="1"/>
</dbReference>
<feature type="compositionally biased region" description="Polar residues" evidence="14">
    <location>
        <begin position="303"/>
        <end position="331"/>
    </location>
</feature>
<dbReference type="Gene3D" id="1.10.150.20">
    <property type="entry name" value="5' to 3' exonuclease, C-terminal subdomain"/>
    <property type="match status" value="2"/>
</dbReference>
<dbReference type="InterPro" id="IPR002298">
    <property type="entry name" value="DNA_polymerase_A"/>
</dbReference>
<dbReference type="NCBIfam" id="TIGR00593">
    <property type="entry name" value="pola"/>
    <property type="match status" value="1"/>
</dbReference>
<gene>
    <name evidence="13 17" type="primary">polA</name>
    <name evidence="17" type="ORF">DSM19430T_15430</name>
</gene>
<dbReference type="GO" id="GO:0006302">
    <property type="term" value="P:double-strand break repair"/>
    <property type="evidence" value="ECO:0007669"/>
    <property type="project" value="TreeGrafter"/>
</dbReference>
<feature type="compositionally biased region" description="Polar residues" evidence="14">
    <location>
        <begin position="419"/>
        <end position="433"/>
    </location>
</feature>
<evidence type="ECO:0000256" key="2">
    <source>
        <dbReference type="ARBA" id="ARBA00012417"/>
    </source>
</evidence>
<name>A0A7J0BT28_9BACT</name>
<dbReference type="InterPro" id="IPR002421">
    <property type="entry name" value="5-3_exonuclease"/>
</dbReference>
<evidence type="ECO:0000313" key="18">
    <source>
        <dbReference type="Proteomes" id="UP000503820"/>
    </source>
</evidence>
<dbReference type="SMART" id="SM00482">
    <property type="entry name" value="POLAc"/>
    <property type="match status" value="1"/>
</dbReference>
<comment type="similarity">
    <text evidence="1 13">Belongs to the DNA polymerase type-A family.</text>
</comment>
<dbReference type="Gene3D" id="3.30.420.10">
    <property type="entry name" value="Ribonuclease H-like superfamily/Ribonuclease H"/>
    <property type="match status" value="1"/>
</dbReference>
<evidence type="ECO:0000256" key="9">
    <source>
        <dbReference type="ARBA" id="ARBA00023125"/>
    </source>
</evidence>
<sequence length="958" mass="105388">MSLKERLGLTTEPLYLMDGSAFIFRAFYAMQSMQRSDGFPTNALFIVTRILLKFLKDEHPTYFGFILDGKGKNFRHDIYPEYKANRSATPEPLVQQLEPVTRAVRTLGLHLAISENCEADDCIASLAARYKKERPVIIIGADKDLKQCLDDNVFLWDPGVKQEKLTTVADFREETGLDPAQWPDFQAVIGDSSDNIPGVPGIGPKTAAKIFTEHGSLEAIRDHFPSLAPAVQKKFAEHLDTMFTYRRLTTLATSECANLTLDHFRVSPVDAEKTALFLREFELRTLMKDISALGPLLAPSGHMASTTNDPSDGPTTLTTGSPKPVSAQMSLFDSPGSAAPAAAPLKQTEPAGTQRSLKITAVDDISSLPDCAGRRVALVAVGDVLHRAECTTLPPLLGMAAPSPDRSVSFADSAGLPASENQQARNGSTTQTGDAEPCALHLHLAGDTCEYRYTGSLTALAGYMTKAEYIVTPDVKALLTTRTGWRAVAESRWFDLGLAAYLLDPEDRDYSWRRLSARADELDLPAENPARLALAIAGDFERRLQGGDLTDLMRNLEIPLIRVLADMEEVGIHINRAAFAEFLNEVQRELDRLTRTIHEAAGGPFNIRSAQQLGDLLFNRLGLKPKGKTKGGQISTSQAVLEKLEGEHPVIDLILEYRKLEKLRSTYLEPMPKMADEQGRIHTTFNQLATATGRLSSSNPNLQNIPVRGKFGPRMRACFTARAGCKLVSADYSQIELRVLAHCSQDPTLLEAFRNDEDIHSRTASVLFDVPAQDVTPDQRRNAKTINFGLVYGMGPQKLAQELKISLNEAKAFIERYFARLQRLKAFYEQVEADARENGSVTTLIGRRRHVPDIQSGNNQLQSQARRQAINTVIQGSAADIIKIAMLRTAQDAQLKSLKARLVLQVHDELLLEVPAENAQAAAERLADIMSGVRPGGKPLDVPLKVDYGIGSGWHEAH</sequence>
<feature type="domain" description="DNA-directed DNA polymerase family A palm" evidence="16">
    <location>
        <begin position="712"/>
        <end position="918"/>
    </location>
</feature>
<dbReference type="InterPro" id="IPR036279">
    <property type="entry name" value="5-3_exonuclease_C_sf"/>
</dbReference>
<dbReference type="EC" id="2.7.7.7" evidence="2 12"/>
<keyword evidence="18" id="KW-1185">Reference proteome</keyword>
<dbReference type="InterPro" id="IPR019760">
    <property type="entry name" value="DNA-dir_DNA_pol_A_CS"/>
</dbReference>
<accession>A0A7J0BT28</accession>
<keyword evidence="9 13" id="KW-0238">DNA-binding</keyword>
<keyword evidence="6 13" id="KW-0235">DNA replication</keyword>
<keyword evidence="13" id="KW-0269">Exonuclease</keyword>
<dbReference type="SUPFAM" id="SSF56672">
    <property type="entry name" value="DNA/RNA polymerases"/>
    <property type="match status" value="1"/>
</dbReference>
<feature type="domain" description="5'-3' exonuclease" evidence="15">
    <location>
        <begin position="12"/>
        <end position="267"/>
    </location>
</feature>
<dbReference type="PRINTS" id="PR00868">
    <property type="entry name" value="DNAPOLI"/>
</dbReference>
<keyword evidence="13" id="KW-0540">Nuclease</keyword>
<evidence type="ECO:0000256" key="14">
    <source>
        <dbReference type="SAM" id="MobiDB-lite"/>
    </source>
</evidence>
<comment type="catalytic activity">
    <reaction evidence="11 13">
        <text>DNA(n) + a 2'-deoxyribonucleoside 5'-triphosphate = DNA(n+1) + diphosphate</text>
        <dbReference type="Rhea" id="RHEA:22508"/>
        <dbReference type="Rhea" id="RHEA-COMP:17339"/>
        <dbReference type="Rhea" id="RHEA-COMP:17340"/>
        <dbReference type="ChEBI" id="CHEBI:33019"/>
        <dbReference type="ChEBI" id="CHEBI:61560"/>
        <dbReference type="ChEBI" id="CHEBI:173112"/>
        <dbReference type="EC" id="2.7.7.7"/>
    </reaction>
</comment>
<keyword evidence="7 13" id="KW-0227">DNA damage</keyword>
<dbReference type="InterPro" id="IPR001098">
    <property type="entry name" value="DNA-dir_DNA_pol_A_palm_dom"/>
</dbReference>
<dbReference type="GO" id="GO:0003887">
    <property type="term" value="F:DNA-directed DNA polymerase activity"/>
    <property type="evidence" value="ECO:0007669"/>
    <property type="project" value="UniProtKB-UniRule"/>
</dbReference>
<dbReference type="PANTHER" id="PTHR10133">
    <property type="entry name" value="DNA POLYMERASE I"/>
    <property type="match status" value="1"/>
</dbReference>
<evidence type="ECO:0000313" key="17">
    <source>
        <dbReference type="EMBL" id="GFM36859.1"/>
    </source>
</evidence>
<dbReference type="AlphaFoldDB" id="A0A7J0BT28"/>
<dbReference type="PROSITE" id="PS00447">
    <property type="entry name" value="DNA_POLYMERASE_A"/>
    <property type="match status" value="1"/>
</dbReference>
<keyword evidence="5 13" id="KW-0548">Nucleotidyltransferase</keyword>
<dbReference type="SMART" id="SM00475">
    <property type="entry name" value="53EXOc"/>
    <property type="match status" value="1"/>
</dbReference>
<evidence type="ECO:0000259" key="16">
    <source>
        <dbReference type="SMART" id="SM00482"/>
    </source>
</evidence>
<evidence type="ECO:0000256" key="10">
    <source>
        <dbReference type="ARBA" id="ARBA00023204"/>
    </source>
</evidence>
<dbReference type="EMBL" id="BLVP01000007">
    <property type="protein sequence ID" value="GFM36859.1"/>
    <property type="molecule type" value="Genomic_DNA"/>
</dbReference>
<dbReference type="InterPro" id="IPR036397">
    <property type="entry name" value="RNaseH_sf"/>
</dbReference>
<dbReference type="RefSeq" id="WP_174409509.1">
    <property type="nucleotide sequence ID" value="NZ_BLVP01000007.1"/>
</dbReference>
<dbReference type="Pfam" id="PF02739">
    <property type="entry name" value="5_3_exonuc_N"/>
    <property type="match status" value="1"/>
</dbReference>
<proteinExistence type="inferred from homology"/>
<dbReference type="CDD" id="cd09859">
    <property type="entry name" value="PIN_53EXO"/>
    <property type="match status" value="1"/>
</dbReference>
<evidence type="ECO:0000259" key="15">
    <source>
        <dbReference type="SMART" id="SM00475"/>
    </source>
</evidence>
<comment type="function">
    <text evidence="13">In addition to polymerase activity, this DNA polymerase exhibits 5'-3' exonuclease activity.</text>
</comment>
<evidence type="ECO:0000256" key="4">
    <source>
        <dbReference type="ARBA" id="ARBA00022679"/>
    </source>
</evidence>
<evidence type="ECO:0000256" key="8">
    <source>
        <dbReference type="ARBA" id="ARBA00022932"/>
    </source>
</evidence>
<protein>
    <recommendedName>
        <fullName evidence="3 12">DNA polymerase I</fullName>
        <ecNumber evidence="2 12">2.7.7.7</ecNumber>
    </recommendedName>
</protein>
<dbReference type="GO" id="GO:0006261">
    <property type="term" value="P:DNA-templated DNA replication"/>
    <property type="evidence" value="ECO:0007669"/>
    <property type="project" value="UniProtKB-UniRule"/>
</dbReference>
<dbReference type="CDD" id="cd08637">
    <property type="entry name" value="DNA_pol_A_pol_I_C"/>
    <property type="match status" value="1"/>
</dbReference>
<dbReference type="SMART" id="SM00279">
    <property type="entry name" value="HhH2"/>
    <property type="match status" value="1"/>
</dbReference>
<keyword evidence="4 13" id="KW-0808">Transferase</keyword>
<dbReference type="InterPro" id="IPR029060">
    <property type="entry name" value="PIN-like_dom_sf"/>
</dbReference>
<evidence type="ECO:0000256" key="3">
    <source>
        <dbReference type="ARBA" id="ARBA00020311"/>
    </source>
</evidence>
<dbReference type="InterPro" id="IPR020046">
    <property type="entry name" value="5-3_exonucl_a-hlix_arch_N"/>
</dbReference>
<evidence type="ECO:0000256" key="5">
    <source>
        <dbReference type="ARBA" id="ARBA00022695"/>
    </source>
</evidence>
<dbReference type="InterPro" id="IPR043502">
    <property type="entry name" value="DNA/RNA_pol_sf"/>
</dbReference>
<dbReference type="InterPro" id="IPR020045">
    <property type="entry name" value="DNA_polI_H3TH"/>
</dbReference>
<keyword evidence="10 13" id="KW-0234">DNA repair</keyword>
<dbReference type="GO" id="GO:0008409">
    <property type="term" value="F:5'-3' exonuclease activity"/>
    <property type="evidence" value="ECO:0007669"/>
    <property type="project" value="UniProtKB-UniRule"/>
</dbReference>
<dbReference type="SUPFAM" id="SSF47807">
    <property type="entry name" value="5' to 3' exonuclease, C-terminal subdomain"/>
    <property type="match status" value="1"/>
</dbReference>
<dbReference type="GO" id="GO:0003677">
    <property type="term" value="F:DNA binding"/>
    <property type="evidence" value="ECO:0007669"/>
    <property type="project" value="UniProtKB-UniRule"/>
</dbReference>
<feature type="region of interest" description="Disordered" evidence="14">
    <location>
        <begin position="301"/>
        <end position="354"/>
    </location>
</feature>
<dbReference type="SUPFAM" id="SSF88723">
    <property type="entry name" value="PIN domain-like"/>
    <property type="match status" value="1"/>
</dbReference>
<dbReference type="Gene3D" id="1.20.1060.10">
    <property type="entry name" value="Taq DNA Polymerase, Chain T, domain 4"/>
    <property type="match status" value="1"/>
</dbReference>
<feature type="region of interest" description="Disordered" evidence="14">
    <location>
        <begin position="408"/>
        <end position="433"/>
    </location>
</feature>
<evidence type="ECO:0000256" key="7">
    <source>
        <dbReference type="ARBA" id="ARBA00022763"/>
    </source>
</evidence>
<dbReference type="Pfam" id="PF00476">
    <property type="entry name" value="DNA_pol_A"/>
    <property type="match status" value="1"/>
</dbReference>
<organism evidence="17 18">
    <name type="scientific">Desulfovibrio psychrotolerans</name>
    <dbReference type="NCBI Taxonomy" id="415242"/>
    <lineage>
        <taxon>Bacteria</taxon>
        <taxon>Pseudomonadati</taxon>
        <taxon>Thermodesulfobacteriota</taxon>
        <taxon>Desulfovibrionia</taxon>
        <taxon>Desulfovibrionales</taxon>
        <taxon>Desulfovibrionaceae</taxon>
        <taxon>Desulfovibrio</taxon>
    </lineage>
</organism>
<reference evidence="17 18" key="1">
    <citation type="submission" date="2020-05" db="EMBL/GenBank/DDBJ databases">
        <title>Draft genome sequence of Desulfovibrio psychrotolerans JS1T.</title>
        <authorList>
            <person name="Ueno A."/>
            <person name="Tamazawa S."/>
            <person name="Tamamura S."/>
            <person name="Murakami T."/>
            <person name="Kiyama T."/>
            <person name="Inomata H."/>
            <person name="Amano Y."/>
            <person name="Miyakawa K."/>
            <person name="Tamaki H."/>
            <person name="Naganuma T."/>
            <person name="Kaneko K."/>
        </authorList>
    </citation>
    <scope>NUCLEOTIDE SEQUENCE [LARGE SCALE GENOMIC DNA]</scope>
    <source>
        <strain evidence="17 18">JS1</strain>
    </source>
</reference>
<dbReference type="Pfam" id="PF01367">
    <property type="entry name" value="5_3_exonuc"/>
    <property type="match status" value="1"/>
</dbReference>
<dbReference type="FunFam" id="1.10.150.20:FF:000003">
    <property type="entry name" value="DNA polymerase I"/>
    <property type="match status" value="1"/>
</dbReference>
<evidence type="ECO:0000256" key="11">
    <source>
        <dbReference type="ARBA" id="ARBA00049244"/>
    </source>
</evidence>
<dbReference type="Gene3D" id="3.30.70.370">
    <property type="match status" value="1"/>
</dbReference>
<dbReference type="InterPro" id="IPR008918">
    <property type="entry name" value="HhH2"/>
</dbReference>